<sequence length="146" mass="15573">MRAFPTPNRWNTGNPRSYMSTDEEDSNMCSVFLAKPTIFNSAVAGLNAVAAAALNAAGVNLNGAATKLNGATANLNGEAAAANLNAATGKRSDPNVTNETSVATRPDLASGRLLGRRWRRWPASAVSLVKSIYSYMTFQCETRTRF</sequence>
<protein>
    <submittedName>
        <fullName evidence="2">Uncharacterized protein</fullName>
    </submittedName>
</protein>
<reference evidence="2 3" key="1">
    <citation type="submission" date="2012-08" db="EMBL/GenBank/DDBJ databases">
        <title>Oryza genome evolution.</title>
        <authorList>
            <person name="Wing R.A."/>
        </authorList>
    </citation>
    <scope>NUCLEOTIDE SEQUENCE</scope>
</reference>
<dbReference type="Proteomes" id="UP000032180">
    <property type="component" value="Chromosome 7"/>
</dbReference>
<name>A0A0D9X140_9ORYZ</name>
<feature type="compositionally biased region" description="Polar residues" evidence="1">
    <location>
        <begin position="8"/>
        <end position="20"/>
    </location>
</feature>
<reference evidence="2" key="3">
    <citation type="submission" date="2015-04" db="UniProtKB">
        <authorList>
            <consortium name="EnsemblPlants"/>
        </authorList>
    </citation>
    <scope>IDENTIFICATION</scope>
</reference>
<organism evidence="2 3">
    <name type="scientific">Leersia perrieri</name>
    <dbReference type="NCBI Taxonomy" id="77586"/>
    <lineage>
        <taxon>Eukaryota</taxon>
        <taxon>Viridiplantae</taxon>
        <taxon>Streptophyta</taxon>
        <taxon>Embryophyta</taxon>
        <taxon>Tracheophyta</taxon>
        <taxon>Spermatophyta</taxon>
        <taxon>Magnoliopsida</taxon>
        <taxon>Liliopsida</taxon>
        <taxon>Poales</taxon>
        <taxon>Poaceae</taxon>
        <taxon>BOP clade</taxon>
        <taxon>Oryzoideae</taxon>
        <taxon>Oryzeae</taxon>
        <taxon>Oryzinae</taxon>
        <taxon>Leersia</taxon>
    </lineage>
</organism>
<dbReference type="EnsemblPlants" id="LPERR07G18230.1">
    <property type="protein sequence ID" value="LPERR07G18230.1"/>
    <property type="gene ID" value="LPERR07G18230"/>
</dbReference>
<proteinExistence type="predicted"/>
<evidence type="ECO:0000256" key="1">
    <source>
        <dbReference type="SAM" id="MobiDB-lite"/>
    </source>
</evidence>
<dbReference type="AlphaFoldDB" id="A0A0D9X140"/>
<evidence type="ECO:0000313" key="3">
    <source>
        <dbReference type="Proteomes" id="UP000032180"/>
    </source>
</evidence>
<feature type="region of interest" description="Disordered" evidence="1">
    <location>
        <begin position="1"/>
        <end position="21"/>
    </location>
</feature>
<evidence type="ECO:0000313" key="2">
    <source>
        <dbReference type="EnsemblPlants" id="LPERR07G18230.1"/>
    </source>
</evidence>
<reference evidence="3" key="2">
    <citation type="submission" date="2013-12" db="EMBL/GenBank/DDBJ databases">
        <authorList>
            <person name="Yu Y."/>
            <person name="Lee S."/>
            <person name="de Baynast K."/>
            <person name="Wissotski M."/>
            <person name="Liu L."/>
            <person name="Talag J."/>
            <person name="Goicoechea J."/>
            <person name="Angelova A."/>
            <person name="Jetty R."/>
            <person name="Kudrna D."/>
            <person name="Golser W."/>
            <person name="Rivera L."/>
            <person name="Zhang J."/>
            <person name="Wing R."/>
        </authorList>
    </citation>
    <scope>NUCLEOTIDE SEQUENCE</scope>
</reference>
<accession>A0A0D9X140</accession>
<keyword evidence="3" id="KW-1185">Reference proteome</keyword>
<dbReference type="Gramene" id="LPERR07G18230.1">
    <property type="protein sequence ID" value="LPERR07G18230.1"/>
    <property type="gene ID" value="LPERR07G18230"/>
</dbReference>